<evidence type="ECO:0000313" key="2">
    <source>
        <dbReference type="EMBL" id="QNM06595.1"/>
    </source>
</evidence>
<proteinExistence type="predicted"/>
<dbReference type="Pfam" id="PF05565">
    <property type="entry name" value="Sipho_Gp157"/>
    <property type="match status" value="1"/>
</dbReference>
<name>A0A7G9G713_9FIRM</name>
<dbReference type="Proteomes" id="UP000515823">
    <property type="component" value="Chromosome"/>
</dbReference>
<evidence type="ECO:0000256" key="1">
    <source>
        <dbReference type="SAM" id="Coils"/>
    </source>
</evidence>
<protein>
    <submittedName>
        <fullName evidence="2">Siphovirus Gp157 family protein</fullName>
    </submittedName>
</protein>
<dbReference type="AlphaFoldDB" id="A0A7G9G713"/>
<dbReference type="EMBL" id="CP060634">
    <property type="protein sequence ID" value="QNM06595.1"/>
    <property type="molecule type" value="Genomic_DNA"/>
</dbReference>
<dbReference type="InterPro" id="IPR008840">
    <property type="entry name" value="Sipho_Gp157"/>
</dbReference>
<accession>A0A7G9G713</accession>
<dbReference type="KEGG" id="qdo:H9Q78_05535"/>
<feature type="coiled-coil region" evidence="1">
    <location>
        <begin position="44"/>
        <end position="78"/>
    </location>
</feature>
<reference evidence="2 3" key="1">
    <citation type="submission" date="2020-08" db="EMBL/GenBank/DDBJ databases">
        <authorList>
            <person name="Liu C."/>
            <person name="Sun Q."/>
        </authorList>
    </citation>
    <scope>NUCLEOTIDE SEQUENCE [LARGE SCALE GENOMIC DNA]</scope>
    <source>
        <strain evidence="2 3">NSJ-38</strain>
    </source>
</reference>
<evidence type="ECO:0000313" key="3">
    <source>
        <dbReference type="Proteomes" id="UP000515823"/>
    </source>
</evidence>
<keyword evidence="3" id="KW-1185">Reference proteome</keyword>
<sequence>MNDTLHTLTEQYNHLLDCLYDEDYDEETLLDTLEGLEGEIEEKADGYAKVMQRLSADARALKEEEDRLRARRTTLENREKWLKGQLYLAMKSTGKIKFKTLLFSFGIQKNGGKQPIVIDDPEAVPDAYMVPQPPVVDKDAVRKTLEDGVSITWAHLEPRGESLRIR</sequence>
<organism evidence="2 3">
    <name type="scientific">Qiania dongpingensis</name>
    <dbReference type="NCBI Taxonomy" id="2763669"/>
    <lineage>
        <taxon>Bacteria</taxon>
        <taxon>Bacillati</taxon>
        <taxon>Bacillota</taxon>
        <taxon>Clostridia</taxon>
        <taxon>Lachnospirales</taxon>
        <taxon>Lachnospiraceae</taxon>
        <taxon>Qiania</taxon>
    </lineage>
</organism>
<gene>
    <name evidence="2" type="ORF">H9Q78_05535</name>
</gene>
<keyword evidence="1" id="KW-0175">Coiled coil</keyword>
<dbReference type="RefSeq" id="WP_249304149.1">
    <property type="nucleotide sequence ID" value="NZ_CP060634.1"/>
</dbReference>